<accession>A0A5C5UB53</accession>
<organism evidence="2 3">
    <name type="scientific">Corynebacterium canis</name>
    <dbReference type="NCBI Taxonomy" id="679663"/>
    <lineage>
        <taxon>Bacteria</taxon>
        <taxon>Bacillati</taxon>
        <taxon>Actinomycetota</taxon>
        <taxon>Actinomycetes</taxon>
        <taxon>Mycobacteriales</taxon>
        <taxon>Corynebacteriaceae</taxon>
        <taxon>Corynebacterium</taxon>
    </lineage>
</organism>
<sequence>MAVVMAMLLQHEADLGVNEEELKIQLAEDWPDFDVSQLTRTESETGVLAFTYGTYVIMVSSVQRPMQELNHISELCAASRLWPDEVAFDTDYQAHTLVSVAGVGEGNEMEASAILTRVIASLIAIAPHGFAVFWEGAQHLAYPGFVREIALQELPRPLPAIWVSYNIGPGPNGKIAALTVGLERLGLMDVELPEVNEPGRETLETLIRMAGYLMENGLVIKDGDSIGGFGPDSITAVYGPSMISADKTVIQLHRQPTA</sequence>
<evidence type="ECO:0000313" key="2">
    <source>
        <dbReference type="EMBL" id="TWT22765.1"/>
    </source>
</evidence>
<name>A0A5C5UB53_9CORY</name>
<evidence type="ECO:0000259" key="1">
    <source>
        <dbReference type="Pfam" id="PF14080"/>
    </source>
</evidence>
<dbReference type="OrthoDB" id="4404312at2"/>
<proteinExistence type="predicted"/>
<evidence type="ECO:0000313" key="3">
    <source>
        <dbReference type="Proteomes" id="UP000320791"/>
    </source>
</evidence>
<dbReference type="EMBL" id="VOHM01000028">
    <property type="protein sequence ID" value="TWT22765.1"/>
    <property type="molecule type" value="Genomic_DNA"/>
</dbReference>
<feature type="domain" description="DUF4261" evidence="1">
    <location>
        <begin position="179"/>
        <end position="250"/>
    </location>
</feature>
<dbReference type="RefSeq" id="WP_146325365.1">
    <property type="nucleotide sequence ID" value="NZ_BAABLR010000065.1"/>
</dbReference>
<comment type="caution">
    <text evidence="2">The sequence shown here is derived from an EMBL/GenBank/DDBJ whole genome shotgun (WGS) entry which is preliminary data.</text>
</comment>
<protein>
    <submittedName>
        <fullName evidence="2">DUF4261 domain-containing protein</fullName>
    </submittedName>
</protein>
<reference evidence="2 3" key="1">
    <citation type="submission" date="2019-08" db="EMBL/GenBank/DDBJ databases">
        <authorList>
            <person name="Lei W."/>
        </authorList>
    </citation>
    <scope>NUCLEOTIDE SEQUENCE [LARGE SCALE GENOMIC DNA]</scope>
    <source>
        <strain evidence="2 3">CCUG 58627</strain>
    </source>
</reference>
<dbReference type="Pfam" id="PF14080">
    <property type="entry name" value="DUF4261"/>
    <property type="match status" value="1"/>
</dbReference>
<dbReference type="InterPro" id="IPR025357">
    <property type="entry name" value="DUF4261"/>
</dbReference>
<dbReference type="AlphaFoldDB" id="A0A5C5UB53"/>
<gene>
    <name evidence="2" type="ORF">FRX94_10855</name>
</gene>
<dbReference type="Proteomes" id="UP000320791">
    <property type="component" value="Unassembled WGS sequence"/>
</dbReference>
<keyword evidence="3" id="KW-1185">Reference proteome</keyword>